<keyword evidence="2 5" id="KW-0732">Signal</keyword>
<dbReference type="Proteomes" id="UP001055167">
    <property type="component" value="Unassembled WGS sequence"/>
</dbReference>
<evidence type="ECO:0000313" key="8">
    <source>
        <dbReference type="Proteomes" id="UP001055167"/>
    </source>
</evidence>
<feature type="signal peptide" evidence="5">
    <location>
        <begin position="1"/>
        <end position="36"/>
    </location>
</feature>
<evidence type="ECO:0000259" key="6">
    <source>
        <dbReference type="Pfam" id="PF13458"/>
    </source>
</evidence>
<dbReference type="InterPro" id="IPR051010">
    <property type="entry name" value="BCAA_transport"/>
</dbReference>
<accession>A0ABQ4R322</accession>
<feature type="region of interest" description="Disordered" evidence="4">
    <location>
        <begin position="418"/>
        <end position="438"/>
    </location>
</feature>
<feature type="chain" id="PRO_5045634738" description="Leucine-binding protein domain-containing protein" evidence="5">
    <location>
        <begin position="37"/>
        <end position="438"/>
    </location>
</feature>
<evidence type="ECO:0000256" key="4">
    <source>
        <dbReference type="SAM" id="MobiDB-lite"/>
    </source>
</evidence>
<dbReference type="Gene3D" id="3.40.50.2300">
    <property type="match status" value="2"/>
</dbReference>
<gene>
    <name evidence="7" type="ORF">OPKNFCMD_4722</name>
</gene>
<evidence type="ECO:0000256" key="5">
    <source>
        <dbReference type="SAM" id="SignalP"/>
    </source>
</evidence>
<organism evidence="7 8">
    <name type="scientific">Methylobacterium crusticola</name>
    <dbReference type="NCBI Taxonomy" id="1697972"/>
    <lineage>
        <taxon>Bacteria</taxon>
        <taxon>Pseudomonadati</taxon>
        <taxon>Pseudomonadota</taxon>
        <taxon>Alphaproteobacteria</taxon>
        <taxon>Hyphomicrobiales</taxon>
        <taxon>Methylobacteriaceae</taxon>
        <taxon>Methylobacterium</taxon>
    </lineage>
</organism>
<dbReference type="PANTHER" id="PTHR30483">
    <property type="entry name" value="LEUCINE-SPECIFIC-BINDING PROTEIN"/>
    <property type="match status" value="1"/>
</dbReference>
<dbReference type="PANTHER" id="PTHR30483:SF6">
    <property type="entry name" value="PERIPLASMIC BINDING PROTEIN OF ABC TRANSPORTER FOR NATURAL AMINO ACIDS"/>
    <property type="match status" value="1"/>
</dbReference>
<dbReference type="InterPro" id="IPR028081">
    <property type="entry name" value="Leu-bd"/>
</dbReference>
<proteinExistence type="inferred from homology"/>
<dbReference type="InterPro" id="IPR028082">
    <property type="entry name" value="Peripla_BP_I"/>
</dbReference>
<dbReference type="RefSeq" id="WP_128560839.1">
    <property type="nucleotide sequence ID" value="NZ_BPQH01000016.1"/>
</dbReference>
<dbReference type="Pfam" id="PF13458">
    <property type="entry name" value="Peripla_BP_6"/>
    <property type="match status" value="1"/>
</dbReference>
<keyword evidence="8" id="KW-1185">Reference proteome</keyword>
<protein>
    <recommendedName>
        <fullName evidence="6">Leucine-binding protein domain-containing protein</fullName>
    </recommendedName>
</protein>
<dbReference type="CDD" id="cd06327">
    <property type="entry name" value="PBP1_SBP-like"/>
    <property type="match status" value="1"/>
</dbReference>
<dbReference type="SUPFAM" id="SSF53822">
    <property type="entry name" value="Periplasmic binding protein-like I"/>
    <property type="match status" value="1"/>
</dbReference>
<keyword evidence="3" id="KW-0813">Transport</keyword>
<feature type="domain" description="Leucine-binding protein" evidence="6">
    <location>
        <begin position="44"/>
        <end position="380"/>
    </location>
</feature>
<comment type="caution">
    <text evidence="7">The sequence shown here is derived from an EMBL/GenBank/DDBJ whole genome shotgun (WGS) entry which is preliminary data.</text>
</comment>
<dbReference type="EMBL" id="BPQH01000016">
    <property type="protein sequence ID" value="GJD51963.1"/>
    <property type="molecule type" value="Genomic_DNA"/>
</dbReference>
<comment type="similarity">
    <text evidence="1">Belongs to the leucine-binding protein family.</text>
</comment>
<evidence type="ECO:0000313" key="7">
    <source>
        <dbReference type="EMBL" id="GJD51963.1"/>
    </source>
</evidence>
<evidence type="ECO:0000256" key="2">
    <source>
        <dbReference type="ARBA" id="ARBA00022729"/>
    </source>
</evidence>
<evidence type="ECO:0000256" key="1">
    <source>
        <dbReference type="ARBA" id="ARBA00010062"/>
    </source>
</evidence>
<reference evidence="7" key="2">
    <citation type="submission" date="2021-08" db="EMBL/GenBank/DDBJ databases">
        <authorList>
            <person name="Tani A."/>
            <person name="Ola A."/>
            <person name="Ogura Y."/>
            <person name="Katsura K."/>
            <person name="Hayashi T."/>
        </authorList>
    </citation>
    <scope>NUCLEOTIDE SEQUENCE</scope>
    <source>
        <strain evidence="7">KCTC 52305</strain>
    </source>
</reference>
<sequence>MSVRTRLLKRDAGKARGLVAACALLAAVAAAPASSAAELSGGIVRIGVISDQVGPLSDPAGMGSVVAARLAAEDFRAQAPDLKVEIVSADHQNKADLGSQIVRRWFDVDGVDVVADVGNSAVALAVQSVARDHNKLVLYSAVATTEISGKQCSDTGLTWLHDSYNLVAGPIRRLVAQGLDTWFFVGSDYAFGRNMISESRRVLAAAGGRSLGAVFHPLGTTDYGSFLLQAQASGAKVVAFANAGAPLVSTMKQWHEFGMGGAGQTPVAQLMFLTDVHSMGPAIAKGITTLTAWYWDLNDETRSFARRFYKLHGAMPTAPQAAVYSSILHYLRAVAASGTDATGPVLAAMRARPVDDVYARGARLRADGKLIHDFYLVRVKDPAEVRGAWEYYDVVETVRAADAYQPLAESECPLVHTPAGPDGAAGVARAGGPTISPR</sequence>
<evidence type="ECO:0000256" key="3">
    <source>
        <dbReference type="ARBA" id="ARBA00022970"/>
    </source>
</evidence>
<keyword evidence="3" id="KW-0029">Amino-acid transport</keyword>
<name>A0ABQ4R322_9HYPH</name>
<reference evidence="7" key="1">
    <citation type="journal article" date="2021" name="Front. Microbiol.">
        <title>Comprehensive Comparative Genomics and Phenotyping of Methylobacterium Species.</title>
        <authorList>
            <person name="Alessa O."/>
            <person name="Ogura Y."/>
            <person name="Fujitani Y."/>
            <person name="Takami H."/>
            <person name="Hayashi T."/>
            <person name="Sahin N."/>
            <person name="Tani A."/>
        </authorList>
    </citation>
    <scope>NUCLEOTIDE SEQUENCE</scope>
    <source>
        <strain evidence="7">KCTC 52305</strain>
    </source>
</reference>